<evidence type="ECO:0000256" key="6">
    <source>
        <dbReference type="SAM" id="Phobius"/>
    </source>
</evidence>
<comment type="caution">
    <text evidence="8">The sequence shown here is derived from an EMBL/GenBank/DDBJ whole genome shotgun (WGS) entry which is preliminary data.</text>
</comment>
<feature type="transmembrane region" description="Helical" evidence="6">
    <location>
        <begin position="176"/>
        <end position="194"/>
    </location>
</feature>
<dbReference type="AlphaFoldDB" id="A0A558HEB9"/>
<gene>
    <name evidence="8" type="ORF">FQP86_16575</name>
</gene>
<protein>
    <submittedName>
        <fullName evidence="8">Cation transporter</fullName>
    </submittedName>
</protein>
<dbReference type="InterPro" id="IPR027469">
    <property type="entry name" value="Cation_efflux_TMD_sf"/>
</dbReference>
<keyword evidence="2 6" id="KW-0812">Transmembrane</keyword>
<accession>A0A558HEB9</accession>
<dbReference type="Proteomes" id="UP000319941">
    <property type="component" value="Unassembled WGS sequence"/>
</dbReference>
<feature type="transmembrane region" description="Helical" evidence="6">
    <location>
        <begin position="22"/>
        <end position="44"/>
    </location>
</feature>
<evidence type="ECO:0000256" key="4">
    <source>
        <dbReference type="ARBA" id="ARBA00023136"/>
    </source>
</evidence>
<dbReference type="InterPro" id="IPR058533">
    <property type="entry name" value="Cation_efflux_TM"/>
</dbReference>
<evidence type="ECO:0000259" key="7">
    <source>
        <dbReference type="Pfam" id="PF01545"/>
    </source>
</evidence>
<feature type="transmembrane region" description="Helical" evidence="6">
    <location>
        <begin position="153"/>
        <end position="170"/>
    </location>
</feature>
<dbReference type="OrthoDB" id="9799649at2"/>
<dbReference type="Pfam" id="PF01545">
    <property type="entry name" value="Cation_efflux"/>
    <property type="match status" value="1"/>
</dbReference>
<dbReference type="SUPFAM" id="SSF161111">
    <property type="entry name" value="Cation efflux protein transmembrane domain-like"/>
    <property type="match status" value="1"/>
</dbReference>
<reference evidence="8 9" key="1">
    <citation type="submission" date="2019-07" db="EMBL/GenBank/DDBJ databases">
        <title>Diversity of Bacteria from Kongsfjorden, Arctic.</title>
        <authorList>
            <person name="Yu Y."/>
        </authorList>
    </citation>
    <scope>NUCLEOTIDE SEQUENCE [LARGE SCALE GENOMIC DNA]</scope>
    <source>
        <strain evidence="8 9">SM1923</strain>
    </source>
</reference>
<evidence type="ECO:0000313" key="9">
    <source>
        <dbReference type="Proteomes" id="UP000319941"/>
    </source>
</evidence>
<feature type="transmembrane region" description="Helical" evidence="6">
    <location>
        <begin position="56"/>
        <end position="74"/>
    </location>
</feature>
<feature type="region of interest" description="Disordered" evidence="5">
    <location>
        <begin position="244"/>
        <end position="269"/>
    </location>
</feature>
<sequence>MKSCCESKTSELMQLRASQAKVLKILLILNASMFFVEFTAAWWLGSTALLGDSLDMFGDASVYALTLYVLHRSLRARAMSAMVKGVMMLALGAIVLVEAGFQAFNGVAPAAHGMGAFALLALAVNLACFAMLWRFKSDDLNMRSTWLCSRNDIMANAAVFVAAILVGWTGSRWPDVLLGAAIAALFLQSAWQVMGDARLEMRAAKQGTQGTAAIDAAAPAACTTAVTGGMTTEDVETQAIKSGGSCCSPKPAPTETAPASGCCSSKRCD</sequence>
<comment type="subcellular location">
    <subcellularLocation>
        <location evidence="1">Membrane</location>
        <topology evidence="1">Multi-pass membrane protein</topology>
    </subcellularLocation>
</comment>
<dbReference type="GO" id="GO:0006829">
    <property type="term" value="P:zinc ion transport"/>
    <property type="evidence" value="ECO:0007669"/>
    <property type="project" value="UniProtKB-KW"/>
</dbReference>
<evidence type="ECO:0000256" key="1">
    <source>
        <dbReference type="ARBA" id="ARBA00004141"/>
    </source>
</evidence>
<keyword evidence="4 6" id="KW-0472">Membrane</keyword>
<organism evidence="8 9">
    <name type="scientific">Cobetia crustatorum</name>
    <dbReference type="NCBI Taxonomy" id="553385"/>
    <lineage>
        <taxon>Bacteria</taxon>
        <taxon>Pseudomonadati</taxon>
        <taxon>Pseudomonadota</taxon>
        <taxon>Gammaproteobacteria</taxon>
        <taxon>Oceanospirillales</taxon>
        <taxon>Halomonadaceae</taxon>
        <taxon>Cobetia</taxon>
    </lineage>
</organism>
<evidence type="ECO:0000313" key="8">
    <source>
        <dbReference type="EMBL" id="TVU67486.1"/>
    </source>
</evidence>
<feature type="domain" description="Cation efflux protein transmembrane" evidence="7">
    <location>
        <begin position="24"/>
        <end position="196"/>
    </location>
</feature>
<proteinExistence type="predicted"/>
<dbReference type="Gene3D" id="1.20.1510.10">
    <property type="entry name" value="Cation efflux protein transmembrane domain"/>
    <property type="match status" value="1"/>
</dbReference>
<feature type="transmembrane region" description="Helical" evidence="6">
    <location>
        <begin position="86"/>
        <end position="104"/>
    </location>
</feature>
<dbReference type="GO" id="GO:0016020">
    <property type="term" value="C:membrane"/>
    <property type="evidence" value="ECO:0007669"/>
    <property type="project" value="UniProtKB-SubCell"/>
</dbReference>
<evidence type="ECO:0000256" key="2">
    <source>
        <dbReference type="ARBA" id="ARBA00022692"/>
    </source>
</evidence>
<feature type="transmembrane region" description="Helical" evidence="6">
    <location>
        <begin position="110"/>
        <end position="133"/>
    </location>
</feature>
<keyword evidence="3 6" id="KW-1133">Transmembrane helix</keyword>
<dbReference type="EMBL" id="VNFH01000014">
    <property type="protein sequence ID" value="TVU67486.1"/>
    <property type="molecule type" value="Genomic_DNA"/>
</dbReference>
<dbReference type="GO" id="GO:0008324">
    <property type="term" value="F:monoatomic cation transmembrane transporter activity"/>
    <property type="evidence" value="ECO:0007669"/>
    <property type="project" value="InterPro"/>
</dbReference>
<keyword evidence="9" id="KW-1185">Reference proteome</keyword>
<dbReference type="STRING" id="553385.GCA_000591415_01875"/>
<name>A0A558HEB9_9GAMM</name>
<evidence type="ECO:0000256" key="3">
    <source>
        <dbReference type="ARBA" id="ARBA00022989"/>
    </source>
</evidence>
<evidence type="ECO:0000256" key="5">
    <source>
        <dbReference type="SAM" id="MobiDB-lite"/>
    </source>
</evidence>